<dbReference type="RefSeq" id="XP_025551171.1">
    <property type="nucleotide sequence ID" value="XM_025695258.1"/>
</dbReference>
<keyword evidence="4" id="KW-1185">Reference proteome</keyword>
<dbReference type="AlphaFoldDB" id="A0A395HW43"/>
<feature type="transmembrane region" description="Helical" evidence="2">
    <location>
        <begin position="125"/>
        <end position="154"/>
    </location>
</feature>
<organism evidence="3 4">
    <name type="scientific">Aspergillus homomorphus (strain CBS 101889)</name>
    <dbReference type="NCBI Taxonomy" id="1450537"/>
    <lineage>
        <taxon>Eukaryota</taxon>
        <taxon>Fungi</taxon>
        <taxon>Dikarya</taxon>
        <taxon>Ascomycota</taxon>
        <taxon>Pezizomycotina</taxon>
        <taxon>Eurotiomycetes</taxon>
        <taxon>Eurotiomycetidae</taxon>
        <taxon>Eurotiales</taxon>
        <taxon>Aspergillaceae</taxon>
        <taxon>Aspergillus</taxon>
        <taxon>Aspergillus subgen. Circumdati</taxon>
    </lineage>
</organism>
<feature type="compositionally biased region" description="Polar residues" evidence="1">
    <location>
        <begin position="1"/>
        <end position="14"/>
    </location>
</feature>
<feature type="compositionally biased region" description="Polar residues" evidence="1">
    <location>
        <begin position="25"/>
        <end position="45"/>
    </location>
</feature>
<dbReference type="GeneID" id="37199547"/>
<keyword evidence="2" id="KW-0812">Transmembrane</keyword>
<dbReference type="OrthoDB" id="4223899at2759"/>
<evidence type="ECO:0000313" key="3">
    <source>
        <dbReference type="EMBL" id="RAL12017.1"/>
    </source>
</evidence>
<dbReference type="Proteomes" id="UP000248961">
    <property type="component" value="Unassembled WGS sequence"/>
</dbReference>
<evidence type="ECO:0000256" key="1">
    <source>
        <dbReference type="SAM" id="MobiDB-lite"/>
    </source>
</evidence>
<feature type="compositionally biased region" description="Basic and acidic residues" evidence="1">
    <location>
        <begin position="57"/>
        <end position="68"/>
    </location>
</feature>
<protein>
    <submittedName>
        <fullName evidence="3">Uncharacterized protein</fullName>
    </submittedName>
</protein>
<gene>
    <name evidence="3" type="ORF">BO97DRAFT_405746</name>
</gene>
<name>A0A395HW43_ASPHC</name>
<sequence length="234" mass="26076">MSLYTATNAATSGLQGRPPKLTGDVRSTVQQGHKTVNKTTQNATDSVLPGQFPGDEDGVKSAQRDRNNEGPILSPMREWYRRWVPSMFDKMESYLMGWLSWLLPTPRQARLYDAAAKRPASTTFLICQLLCCGVPLLVFLAGVFLFAAVAIILWCVLSLLILGPVLLVASMMGVSLWGWGWFFYSVIKWVDQTYLGGMLSRFWMSRSSSDDEDEDEKSGKEEGKEMEKGGENDG</sequence>
<keyword evidence="2" id="KW-1133">Transmembrane helix</keyword>
<feature type="compositionally biased region" description="Basic and acidic residues" evidence="1">
    <location>
        <begin position="217"/>
        <end position="234"/>
    </location>
</feature>
<keyword evidence="2" id="KW-0472">Membrane</keyword>
<feature type="region of interest" description="Disordered" evidence="1">
    <location>
        <begin position="1"/>
        <end position="70"/>
    </location>
</feature>
<reference evidence="3 4" key="1">
    <citation type="submission" date="2018-02" db="EMBL/GenBank/DDBJ databases">
        <title>The genomes of Aspergillus section Nigri reveals drivers in fungal speciation.</title>
        <authorList>
            <consortium name="DOE Joint Genome Institute"/>
            <person name="Vesth T.C."/>
            <person name="Nybo J."/>
            <person name="Theobald S."/>
            <person name="Brandl J."/>
            <person name="Frisvad J.C."/>
            <person name="Nielsen K.F."/>
            <person name="Lyhne E.K."/>
            <person name="Kogle M.E."/>
            <person name="Kuo A."/>
            <person name="Riley R."/>
            <person name="Clum A."/>
            <person name="Nolan M."/>
            <person name="Lipzen A."/>
            <person name="Salamov A."/>
            <person name="Henrissat B."/>
            <person name="Wiebenga A."/>
            <person name="De vries R.P."/>
            <person name="Grigoriev I.V."/>
            <person name="Mortensen U.H."/>
            <person name="Andersen M.R."/>
            <person name="Baker S.E."/>
        </authorList>
    </citation>
    <scope>NUCLEOTIDE SEQUENCE [LARGE SCALE GENOMIC DNA]</scope>
    <source>
        <strain evidence="3 4">CBS 101889</strain>
    </source>
</reference>
<proteinExistence type="predicted"/>
<feature type="region of interest" description="Disordered" evidence="1">
    <location>
        <begin position="205"/>
        <end position="234"/>
    </location>
</feature>
<feature type="transmembrane region" description="Helical" evidence="2">
    <location>
        <begin position="160"/>
        <end position="184"/>
    </location>
</feature>
<evidence type="ECO:0000313" key="4">
    <source>
        <dbReference type="Proteomes" id="UP000248961"/>
    </source>
</evidence>
<accession>A0A395HW43</accession>
<dbReference type="EMBL" id="KZ824285">
    <property type="protein sequence ID" value="RAL12017.1"/>
    <property type="molecule type" value="Genomic_DNA"/>
</dbReference>
<dbReference type="VEuPathDB" id="FungiDB:BO97DRAFT_405746"/>
<evidence type="ECO:0000256" key="2">
    <source>
        <dbReference type="SAM" id="Phobius"/>
    </source>
</evidence>
<dbReference type="Pfam" id="PF16015">
    <property type="entry name" value="Promethin"/>
    <property type="match status" value="1"/>
</dbReference>